<gene>
    <name evidence="1" type="ORF">EJB05_34213</name>
</gene>
<evidence type="ECO:0008006" key="3">
    <source>
        <dbReference type="Google" id="ProtNLM"/>
    </source>
</evidence>
<comment type="caution">
    <text evidence="1">The sequence shown here is derived from an EMBL/GenBank/DDBJ whole genome shotgun (WGS) entry which is preliminary data.</text>
</comment>
<dbReference type="Gramene" id="TVU18139">
    <property type="protein sequence ID" value="TVU18139"/>
    <property type="gene ID" value="EJB05_34213"/>
</dbReference>
<dbReference type="EMBL" id="RWGY01000029">
    <property type="protein sequence ID" value="TVU18139.1"/>
    <property type="molecule type" value="Genomic_DNA"/>
</dbReference>
<organism evidence="1 2">
    <name type="scientific">Eragrostis curvula</name>
    <name type="common">weeping love grass</name>
    <dbReference type="NCBI Taxonomy" id="38414"/>
    <lineage>
        <taxon>Eukaryota</taxon>
        <taxon>Viridiplantae</taxon>
        <taxon>Streptophyta</taxon>
        <taxon>Embryophyta</taxon>
        <taxon>Tracheophyta</taxon>
        <taxon>Spermatophyta</taxon>
        <taxon>Magnoliopsida</taxon>
        <taxon>Liliopsida</taxon>
        <taxon>Poales</taxon>
        <taxon>Poaceae</taxon>
        <taxon>PACMAD clade</taxon>
        <taxon>Chloridoideae</taxon>
        <taxon>Eragrostideae</taxon>
        <taxon>Eragrostidinae</taxon>
        <taxon>Eragrostis</taxon>
    </lineage>
</organism>
<feature type="non-terminal residue" evidence="1">
    <location>
        <position position="1"/>
    </location>
</feature>
<keyword evidence="2" id="KW-1185">Reference proteome</keyword>
<dbReference type="AlphaFoldDB" id="A0A5J9U334"/>
<accession>A0A5J9U334</accession>
<protein>
    <recommendedName>
        <fullName evidence="3">Rhodopsin</fullName>
    </recommendedName>
</protein>
<dbReference type="Proteomes" id="UP000324897">
    <property type="component" value="Chromosome 7"/>
</dbReference>
<reference evidence="1 2" key="1">
    <citation type="journal article" date="2019" name="Sci. Rep.">
        <title>A high-quality genome of Eragrostis curvula grass provides insights into Poaceae evolution and supports new strategies to enhance forage quality.</title>
        <authorList>
            <person name="Carballo J."/>
            <person name="Santos B.A.C.M."/>
            <person name="Zappacosta D."/>
            <person name="Garbus I."/>
            <person name="Selva J.P."/>
            <person name="Gallo C.A."/>
            <person name="Diaz A."/>
            <person name="Albertini E."/>
            <person name="Caccamo M."/>
            <person name="Echenique V."/>
        </authorList>
    </citation>
    <scope>NUCLEOTIDE SEQUENCE [LARGE SCALE GENOMIC DNA]</scope>
    <source>
        <strain evidence="2">cv. Victoria</strain>
        <tissue evidence="1">Leaf</tissue>
    </source>
</reference>
<name>A0A5J9U334_9POAL</name>
<evidence type="ECO:0000313" key="1">
    <source>
        <dbReference type="EMBL" id="TVU18139.1"/>
    </source>
</evidence>
<sequence>MAGHDESNRGLFSHGYAGGYGYQHQGYQQTQYGYPQPGGYSSHGVYPPTGYPSGYGSSHGGGHMGPMLAGGTAVAATAYGAHKLSHGHGYGGHSGHQYGHGYGGHHGKFNHGHGQHYGAMVMAAMASSSMVTATSTAMAMAATMASSTSGSDVLLLVNDTKVMCVLQ</sequence>
<proteinExistence type="predicted"/>
<evidence type="ECO:0000313" key="2">
    <source>
        <dbReference type="Proteomes" id="UP000324897"/>
    </source>
</evidence>